<dbReference type="RefSeq" id="WP_072606570.1">
    <property type="nucleotide sequence ID" value="NZ_CP018171.1"/>
</dbReference>
<feature type="chain" id="PRO_5013312764" description="Lectin-like protein BA14k" evidence="8">
    <location>
        <begin position="28"/>
        <end position="141"/>
    </location>
</feature>
<evidence type="ECO:0000256" key="4">
    <source>
        <dbReference type="ARBA" id="ARBA00022475"/>
    </source>
</evidence>
<evidence type="ECO:0000313" key="9">
    <source>
        <dbReference type="EMBL" id="APH73098.1"/>
    </source>
</evidence>
<comment type="function">
    <text evidence="6">Has immunoglobulin-binding and hemagglutination properties, and can bind to mannose. Essential for virulence. May be involved in LPS biosynthesis or polysaccharide transport.</text>
</comment>
<keyword evidence="5" id="KW-0430">Lectin</keyword>
<protein>
    <recommendedName>
        <fullName evidence="3">Lectin-like protein BA14k</fullName>
    </recommendedName>
</protein>
<evidence type="ECO:0000256" key="6">
    <source>
        <dbReference type="ARBA" id="ARBA00025321"/>
    </source>
</evidence>
<evidence type="ECO:0000256" key="2">
    <source>
        <dbReference type="ARBA" id="ARBA00010270"/>
    </source>
</evidence>
<evidence type="ECO:0000256" key="3">
    <source>
        <dbReference type="ARBA" id="ARBA00020552"/>
    </source>
</evidence>
<organism evidence="9 10">
    <name type="scientific">Aquibium oceanicum</name>
    <dbReference type="NCBI Taxonomy" id="1670800"/>
    <lineage>
        <taxon>Bacteria</taxon>
        <taxon>Pseudomonadati</taxon>
        <taxon>Pseudomonadota</taxon>
        <taxon>Alphaproteobacteria</taxon>
        <taxon>Hyphomicrobiales</taxon>
        <taxon>Phyllobacteriaceae</taxon>
        <taxon>Aquibium</taxon>
    </lineage>
</organism>
<keyword evidence="4" id="KW-1003">Cell membrane</keyword>
<evidence type="ECO:0000256" key="7">
    <source>
        <dbReference type="SAM" id="Phobius"/>
    </source>
</evidence>
<keyword evidence="10" id="KW-1185">Reference proteome</keyword>
<reference evidence="10" key="1">
    <citation type="submission" date="2016-11" db="EMBL/GenBank/DDBJ databases">
        <title>Mesorhizobium oceanicum sp. nov., isolated from deep seawater in South China Sea.</title>
        <authorList>
            <person name="Fu G.-Y."/>
        </authorList>
    </citation>
    <scope>NUCLEOTIDE SEQUENCE [LARGE SCALE GENOMIC DNA]</scope>
    <source>
        <strain evidence="10">B7</strain>
    </source>
</reference>
<keyword evidence="7" id="KW-0812">Transmembrane</keyword>
<evidence type="ECO:0000256" key="5">
    <source>
        <dbReference type="ARBA" id="ARBA00022734"/>
    </source>
</evidence>
<comment type="subcellular location">
    <subcellularLocation>
        <location evidence="1">Membrane</location>
        <topology evidence="1">Single-pass membrane protein</topology>
    </subcellularLocation>
</comment>
<proteinExistence type="inferred from homology"/>
<gene>
    <name evidence="9" type="ORF">BSQ44_18275</name>
</gene>
<feature type="transmembrane region" description="Helical" evidence="7">
    <location>
        <begin position="51"/>
        <end position="70"/>
    </location>
</feature>
<sequence>MNRIIKSLVLSLAVGAASLVPTLDASAGERWREQRPKYHSSHNRHDQRGDMIAAGLLGLAVGAIAAGAIANQQNTYAAPVDTGYFPAAPADYDEQRYSYAAGLEPWTAEWYRYCSQRYRSFDAQTGTFRGYDGQDHFCVAN</sequence>
<accession>A0A1L3SUP1</accession>
<dbReference type="STRING" id="1670800.BSQ44_18275"/>
<keyword evidence="7" id="KW-1133">Transmembrane helix</keyword>
<dbReference type="KEGG" id="meso:BSQ44_18275"/>
<evidence type="ECO:0000256" key="1">
    <source>
        <dbReference type="ARBA" id="ARBA00004167"/>
    </source>
</evidence>
<name>A0A1L3SUP1_9HYPH</name>
<dbReference type="AlphaFoldDB" id="A0A1L3SUP1"/>
<dbReference type="EMBL" id="CP018171">
    <property type="protein sequence ID" value="APH73098.1"/>
    <property type="molecule type" value="Genomic_DNA"/>
</dbReference>
<dbReference type="Proteomes" id="UP000182840">
    <property type="component" value="Chromosome"/>
</dbReference>
<comment type="similarity">
    <text evidence="2">Belongs to the BA14k family.</text>
</comment>
<evidence type="ECO:0000256" key="8">
    <source>
        <dbReference type="SAM" id="SignalP"/>
    </source>
</evidence>
<keyword evidence="7" id="KW-0472">Membrane</keyword>
<dbReference type="GO" id="GO:0016020">
    <property type="term" value="C:membrane"/>
    <property type="evidence" value="ECO:0007669"/>
    <property type="project" value="UniProtKB-SubCell"/>
</dbReference>
<evidence type="ECO:0000313" key="10">
    <source>
        <dbReference type="Proteomes" id="UP000182840"/>
    </source>
</evidence>
<dbReference type="OrthoDB" id="7889197at2"/>
<keyword evidence="8" id="KW-0732">Signal</keyword>
<dbReference type="InterPro" id="IPR012413">
    <property type="entry name" value="BA14K"/>
</dbReference>
<feature type="signal peptide" evidence="8">
    <location>
        <begin position="1"/>
        <end position="27"/>
    </location>
</feature>
<dbReference type="GO" id="GO:0030246">
    <property type="term" value="F:carbohydrate binding"/>
    <property type="evidence" value="ECO:0007669"/>
    <property type="project" value="UniProtKB-KW"/>
</dbReference>
<dbReference type="Pfam" id="PF07886">
    <property type="entry name" value="BA14K"/>
    <property type="match status" value="1"/>
</dbReference>